<comment type="caution">
    <text evidence="5">The sequence shown here is derived from an EMBL/GenBank/DDBJ whole genome shotgun (WGS) entry which is preliminary data.</text>
</comment>
<dbReference type="NCBIfam" id="TIGR01790">
    <property type="entry name" value="carotene-cycl"/>
    <property type="match status" value="1"/>
</dbReference>
<evidence type="ECO:0000256" key="2">
    <source>
        <dbReference type="ARBA" id="ARBA00022746"/>
    </source>
</evidence>
<dbReference type="PANTHER" id="PTHR39757:SF5">
    <property type="entry name" value="OS02G0190600 PROTEIN"/>
    <property type="match status" value="1"/>
</dbReference>
<evidence type="ECO:0000313" key="5">
    <source>
        <dbReference type="EMBL" id="PAX06847.1"/>
    </source>
</evidence>
<keyword evidence="3" id="KW-0520">NAD</keyword>
<dbReference type="EMBL" id="NSLI01000004">
    <property type="protein sequence ID" value="PAX06847.1"/>
    <property type="molecule type" value="Genomic_DNA"/>
</dbReference>
<gene>
    <name evidence="5" type="primary">crtY</name>
    <name evidence="5" type="ORF">CKY28_12250</name>
</gene>
<dbReference type="SUPFAM" id="SSF51905">
    <property type="entry name" value="FAD/NAD(P)-binding domain"/>
    <property type="match status" value="1"/>
</dbReference>
<organism evidence="5 6">
    <name type="scientific">Sphingomonas lenta</name>
    <dbReference type="NCBI Taxonomy" id="1141887"/>
    <lineage>
        <taxon>Bacteria</taxon>
        <taxon>Pseudomonadati</taxon>
        <taxon>Pseudomonadota</taxon>
        <taxon>Alphaproteobacteria</taxon>
        <taxon>Sphingomonadales</taxon>
        <taxon>Sphingomonadaceae</taxon>
        <taxon>Sphingomonas</taxon>
    </lineage>
</organism>
<accession>A0A2A2SC57</accession>
<dbReference type="Proteomes" id="UP000218151">
    <property type="component" value="Unassembled WGS sequence"/>
</dbReference>
<evidence type="ECO:0000256" key="3">
    <source>
        <dbReference type="ARBA" id="ARBA00023027"/>
    </source>
</evidence>
<keyword evidence="4" id="KW-1133">Transmembrane helix</keyword>
<proteinExistence type="inferred from homology"/>
<dbReference type="GO" id="GO:0016117">
    <property type="term" value="P:carotenoid biosynthetic process"/>
    <property type="evidence" value="ECO:0007669"/>
    <property type="project" value="UniProtKB-KW"/>
</dbReference>
<keyword evidence="4" id="KW-0812">Transmembrane</keyword>
<dbReference type="InterPro" id="IPR008461">
    <property type="entry name" value="CrtY"/>
</dbReference>
<name>A0A2A2SC57_9SPHN</name>
<reference evidence="6" key="1">
    <citation type="submission" date="2017-09" db="EMBL/GenBank/DDBJ databases">
        <authorList>
            <person name="Feng G."/>
            <person name="Zhu H."/>
        </authorList>
    </citation>
    <scope>NUCLEOTIDE SEQUENCE [LARGE SCALE GENOMIC DNA]</scope>
    <source>
        <strain evidence="6">1PNM-20</strain>
    </source>
</reference>
<comment type="similarity">
    <text evidence="1">Belongs to the lycopene cyclase family.</text>
</comment>
<dbReference type="GO" id="GO:0016705">
    <property type="term" value="F:oxidoreductase activity, acting on paired donors, with incorporation or reduction of molecular oxygen"/>
    <property type="evidence" value="ECO:0007669"/>
    <property type="project" value="InterPro"/>
</dbReference>
<keyword evidence="4" id="KW-0472">Membrane</keyword>
<dbReference type="AlphaFoldDB" id="A0A2A2SC57"/>
<sequence length="388" mass="43306">MAHPSNHGACDVAIVGAGLAGGLLALALAKKHPELDVRLIDAGDSVGGNHLWSFFGTDVADADRWLLAPLVVHAWRDYDVRFPAHARTIPATYYSIESARLDEVVRRTLPPERVMLGRKVASISPTAVAMQDGERLEATGVIDARGAADLSTLELGWQKFLGRELELDEPHDVERPVVMDATVRQVDGYRFMYVMPFAERRVFLEDTYYSDSPTLNARAVSHRLDRYAADKGWAGRTVREEQGVLPVAIGGDFDSYWRSGGARVAKAGMRAGLFHPTTGYSLPDAVRLAVTLAKRRDFAGADLHQATYDYARACWQARRFYRMLDAMLFRAAEPQARYRVLQRFYRLDRKLIGRFYAGRSTMKDKARILMGRPPVPVGRALSAIRGVR</sequence>
<feature type="transmembrane region" description="Helical" evidence="4">
    <location>
        <begin position="12"/>
        <end position="29"/>
    </location>
</feature>
<keyword evidence="2" id="KW-0125">Carotenoid biosynthesis</keyword>
<dbReference type="OrthoDB" id="5793379at2"/>
<protein>
    <submittedName>
        <fullName evidence="5">Lycopene cyclase</fullName>
    </submittedName>
</protein>
<dbReference type="NCBIfam" id="TIGR01789">
    <property type="entry name" value="lycopene_cycl"/>
    <property type="match status" value="1"/>
</dbReference>
<dbReference type="GO" id="GO:0045436">
    <property type="term" value="F:lycopene beta cyclase activity"/>
    <property type="evidence" value="ECO:0007669"/>
    <property type="project" value="InterPro"/>
</dbReference>
<evidence type="ECO:0000256" key="1">
    <source>
        <dbReference type="ARBA" id="ARBA00006599"/>
    </source>
</evidence>
<keyword evidence="6" id="KW-1185">Reference proteome</keyword>
<dbReference type="Gene3D" id="3.50.50.60">
    <property type="entry name" value="FAD/NAD(P)-binding domain"/>
    <property type="match status" value="1"/>
</dbReference>
<dbReference type="Pfam" id="PF05834">
    <property type="entry name" value="Lycopene_cycl"/>
    <property type="match status" value="1"/>
</dbReference>
<dbReference type="InterPro" id="IPR010108">
    <property type="entry name" value="Lycopene_cyclase_b/e"/>
</dbReference>
<dbReference type="InterPro" id="IPR036188">
    <property type="entry name" value="FAD/NAD-bd_sf"/>
</dbReference>
<evidence type="ECO:0000256" key="4">
    <source>
        <dbReference type="SAM" id="Phobius"/>
    </source>
</evidence>
<dbReference type="PANTHER" id="PTHR39757">
    <property type="match status" value="1"/>
</dbReference>
<dbReference type="RefSeq" id="WP_095998672.1">
    <property type="nucleotide sequence ID" value="NZ_NSLI01000004.1"/>
</dbReference>
<evidence type="ECO:0000313" key="6">
    <source>
        <dbReference type="Proteomes" id="UP000218151"/>
    </source>
</evidence>